<organism evidence="1 2">
    <name type="scientific">Mycena metata</name>
    <dbReference type="NCBI Taxonomy" id="1033252"/>
    <lineage>
        <taxon>Eukaryota</taxon>
        <taxon>Fungi</taxon>
        <taxon>Dikarya</taxon>
        <taxon>Basidiomycota</taxon>
        <taxon>Agaricomycotina</taxon>
        <taxon>Agaricomycetes</taxon>
        <taxon>Agaricomycetidae</taxon>
        <taxon>Agaricales</taxon>
        <taxon>Marasmiineae</taxon>
        <taxon>Mycenaceae</taxon>
        <taxon>Mycena</taxon>
    </lineage>
</organism>
<dbReference type="Gene3D" id="3.30.559.10">
    <property type="entry name" value="Chloramphenicol acetyltransferase-like domain"/>
    <property type="match status" value="1"/>
</dbReference>
<dbReference type="PANTHER" id="PTHR28037:SF1">
    <property type="entry name" value="ALCOHOL O-ACETYLTRANSFERASE 1-RELATED"/>
    <property type="match status" value="1"/>
</dbReference>
<dbReference type="GO" id="GO:0008080">
    <property type="term" value="F:N-acetyltransferase activity"/>
    <property type="evidence" value="ECO:0007669"/>
    <property type="project" value="TreeGrafter"/>
</dbReference>
<proteinExistence type="predicted"/>
<dbReference type="EMBL" id="JARKIB010000036">
    <property type="protein sequence ID" value="KAJ7761109.1"/>
    <property type="molecule type" value="Genomic_DNA"/>
</dbReference>
<protein>
    <submittedName>
        <fullName evidence="1">Alcohol acetyltransferase</fullName>
    </submittedName>
</protein>
<sequence>MVVPARINASSRGVAPTCEHPNAYTKTTQTWLGHLHRHFRAIHQPGNIILTKEVLFPALKTLIETHAVLGICFDNEADSVDVAFARLSTIELPHIVEFSETCDLQEATERQMCRRFDDTRHDLPLWRVQILPDNTVILALHHAIADGISTAAFHCALLRALQSASSSSFPSSVVVPDLPLLPAMDDLTDTSVSLWTVFSTLFEALAPRWFTNAYYAWSGHPVPTVIKIQPHVRLVQFDAPDAKRLADACRAQGATVTSALYILTVCVLSRLLAATNTSYKTISVLTPISLRGVATPTPTPSSALCNQASSCTTYPPLKAEFSWSDAARFAVELKAQKLKAREQYGIVRLIANRYTRFILGDLGTTRRYGLIFSNLGRIEVDAEAEKAKGKGNAAAQWSMGNMFFVHEDTFAGPALGLNIVGDPAGGINICVKWGEESLDAGFVDAFVPMFEKAFHSLLV</sequence>
<evidence type="ECO:0000313" key="2">
    <source>
        <dbReference type="Proteomes" id="UP001215598"/>
    </source>
</evidence>
<comment type="caution">
    <text evidence="1">The sequence shown here is derived from an EMBL/GenBank/DDBJ whole genome shotgun (WGS) entry which is preliminary data.</text>
</comment>
<dbReference type="InterPro" id="IPR052058">
    <property type="entry name" value="Alcohol_O-acetyltransferase"/>
</dbReference>
<gene>
    <name evidence="1" type="ORF">B0H16DRAFT_1456366</name>
</gene>
<dbReference type="PANTHER" id="PTHR28037">
    <property type="entry name" value="ALCOHOL O-ACETYLTRANSFERASE 1-RELATED"/>
    <property type="match status" value="1"/>
</dbReference>
<keyword evidence="2" id="KW-1185">Reference proteome</keyword>
<accession>A0AAD7JBD3</accession>
<dbReference type="Proteomes" id="UP001215598">
    <property type="component" value="Unassembled WGS sequence"/>
</dbReference>
<dbReference type="AlphaFoldDB" id="A0AAD7JBD3"/>
<dbReference type="InterPro" id="IPR023213">
    <property type="entry name" value="CAT-like_dom_sf"/>
</dbReference>
<dbReference type="Gene3D" id="3.30.559.30">
    <property type="entry name" value="Nonribosomal peptide synthetase, condensation domain"/>
    <property type="match status" value="1"/>
</dbReference>
<reference evidence="1" key="1">
    <citation type="submission" date="2023-03" db="EMBL/GenBank/DDBJ databases">
        <title>Massive genome expansion in bonnet fungi (Mycena s.s.) driven by repeated elements and novel gene families across ecological guilds.</title>
        <authorList>
            <consortium name="Lawrence Berkeley National Laboratory"/>
            <person name="Harder C.B."/>
            <person name="Miyauchi S."/>
            <person name="Viragh M."/>
            <person name="Kuo A."/>
            <person name="Thoen E."/>
            <person name="Andreopoulos B."/>
            <person name="Lu D."/>
            <person name="Skrede I."/>
            <person name="Drula E."/>
            <person name="Henrissat B."/>
            <person name="Morin E."/>
            <person name="Kohler A."/>
            <person name="Barry K."/>
            <person name="LaButti K."/>
            <person name="Morin E."/>
            <person name="Salamov A."/>
            <person name="Lipzen A."/>
            <person name="Mereny Z."/>
            <person name="Hegedus B."/>
            <person name="Baldrian P."/>
            <person name="Stursova M."/>
            <person name="Weitz H."/>
            <person name="Taylor A."/>
            <person name="Grigoriev I.V."/>
            <person name="Nagy L.G."/>
            <person name="Martin F."/>
            <person name="Kauserud H."/>
        </authorList>
    </citation>
    <scope>NUCLEOTIDE SEQUENCE</scope>
    <source>
        <strain evidence="1">CBHHK182m</strain>
    </source>
</reference>
<dbReference type="InterPro" id="IPR010828">
    <property type="entry name" value="Atf2/Sli1-like"/>
</dbReference>
<dbReference type="SUPFAM" id="SSF52777">
    <property type="entry name" value="CoA-dependent acyltransferases"/>
    <property type="match status" value="2"/>
</dbReference>
<name>A0AAD7JBD3_9AGAR</name>
<evidence type="ECO:0000313" key="1">
    <source>
        <dbReference type="EMBL" id="KAJ7761109.1"/>
    </source>
</evidence>
<dbReference type="Pfam" id="PF07247">
    <property type="entry name" value="AATase"/>
    <property type="match status" value="1"/>
</dbReference>